<feature type="transmembrane region" description="Helical" evidence="1">
    <location>
        <begin position="107"/>
        <end position="134"/>
    </location>
</feature>
<accession>A0A848M848</accession>
<dbReference type="AlphaFoldDB" id="A0A848M848"/>
<dbReference type="Pfam" id="PF13803">
    <property type="entry name" value="DUF4184"/>
    <property type="match status" value="1"/>
</dbReference>
<dbReference type="InterPro" id="IPR025238">
    <property type="entry name" value="DUF4184"/>
</dbReference>
<evidence type="ECO:0000256" key="1">
    <source>
        <dbReference type="SAM" id="Phobius"/>
    </source>
</evidence>
<gene>
    <name evidence="2" type="ORF">HII30_11715</name>
</gene>
<organism evidence="2 3">
    <name type="scientific">Paenibacillus lemnae</name>
    <dbReference type="NCBI Taxonomy" id="1330551"/>
    <lineage>
        <taxon>Bacteria</taxon>
        <taxon>Bacillati</taxon>
        <taxon>Bacillota</taxon>
        <taxon>Bacilli</taxon>
        <taxon>Bacillales</taxon>
        <taxon>Paenibacillaceae</taxon>
        <taxon>Paenibacillus</taxon>
    </lineage>
</organism>
<sequence>MPFTFAHPVYAAPLKYIRPDFLSLTGLVLGSMSPDFEYFLMLEPYQSIGHSLTGLLIQAIPLSILFAWLFHHHIKKPLSLHLPSLFKLDRRAYHLVGEWRLKSMKDWIVFLISVIIGFYSHIVIDAFTHVNGYAVQRLPFLGEVMLFQLPLYKLLQYGLSLAGLLALVIWILIRLSRSSFSKQGMGMPTIMPGQKISFWLLAFLIAAVVTVLKLTFTSSTNRIGILVVAPISGLALGLAVVSWTMGRKLKAQEGH</sequence>
<proteinExistence type="predicted"/>
<comment type="caution">
    <text evidence="2">The sequence shown here is derived from an EMBL/GenBank/DDBJ whole genome shotgun (WGS) entry which is preliminary data.</text>
</comment>
<feature type="transmembrane region" description="Helical" evidence="1">
    <location>
        <begin position="196"/>
        <end position="216"/>
    </location>
</feature>
<evidence type="ECO:0000313" key="3">
    <source>
        <dbReference type="Proteomes" id="UP000565468"/>
    </source>
</evidence>
<dbReference type="Proteomes" id="UP000565468">
    <property type="component" value="Unassembled WGS sequence"/>
</dbReference>
<keyword evidence="1" id="KW-0472">Membrane</keyword>
<dbReference type="RefSeq" id="WP_169505221.1">
    <property type="nucleotide sequence ID" value="NZ_JABBPN010000009.1"/>
</dbReference>
<protein>
    <submittedName>
        <fullName evidence="2">DUF4184 family protein</fullName>
    </submittedName>
</protein>
<evidence type="ECO:0000313" key="2">
    <source>
        <dbReference type="EMBL" id="NMO96439.1"/>
    </source>
</evidence>
<keyword evidence="3" id="KW-1185">Reference proteome</keyword>
<feature type="transmembrane region" description="Helical" evidence="1">
    <location>
        <begin position="222"/>
        <end position="243"/>
    </location>
</feature>
<feature type="transmembrane region" description="Helical" evidence="1">
    <location>
        <begin position="48"/>
        <end position="70"/>
    </location>
</feature>
<keyword evidence="1" id="KW-0812">Transmembrane</keyword>
<reference evidence="2 3" key="1">
    <citation type="submission" date="2020-04" db="EMBL/GenBank/DDBJ databases">
        <title>Paenibacillus algicola sp. nov., a novel marine bacterium producing alginate lyase.</title>
        <authorList>
            <person name="Huang H."/>
        </authorList>
    </citation>
    <scope>NUCLEOTIDE SEQUENCE [LARGE SCALE GENOMIC DNA]</scope>
    <source>
        <strain evidence="2 3">L7-75</strain>
    </source>
</reference>
<name>A0A848M848_PAELE</name>
<dbReference type="EMBL" id="JABBPN010000009">
    <property type="protein sequence ID" value="NMO96439.1"/>
    <property type="molecule type" value="Genomic_DNA"/>
</dbReference>
<feature type="transmembrane region" description="Helical" evidence="1">
    <location>
        <begin position="154"/>
        <end position="175"/>
    </location>
</feature>
<keyword evidence="1" id="KW-1133">Transmembrane helix</keyword>